<evidence type="ECO:0000313" key="3">
    <source>
        <dbReference type="Proteomes" id="UP000253740"/>
    </source>
</evidence>
<keyword evidence="1" id="KW-0732">Signal</keyword>
<keyword evidence="3" id="KW-1185">Reference proteome</keyword>
<gene>
    <name evidence="2" type="ORF">MBSD_n0763</name>
</gene>
<name>A0A0K8QKT6_9GAMM</name>
<organism evidence="2">
    <name type="scientific">Mizugakiibacter sediminis</name>
    <dbReference type="NCBI Taxonomy" id="1475481"/>
    <lineage>
        <taxon>Bacteria</taxon>
        <taxon>Pseudomonadati</taxon>
        <taxon>Pseudomonadota</taxon>
        <taxon>Gammaproteobacteria</taxon>
        <taxon>Lysobacterales</taxon>
        <taxon>Rhodanobacteraceae</taxon>
        <taxon>Mizugakiibacter</taxon>
    </lineage>
</organism>
<feature type="signal peptide" evidence="1">
    <location>
        <begin position="1"/>
        <end position="21"/>
    </location>
</feature>
<dbReference type="OrthoDB" id="1099576at2"/>
<dbReference type="Proteomes" id="UP000253740">
    <property type="component" value="Unassembled WGS sequence"/>
</dbReference>
<reference evidence="2" key="1">
    <citation type="submission" date="2015-08" db="EMBL/GenBank/DDBJ databases">
        <title>Complete DNA Sequence of Pseudomonas syringae pv. actinidiae, the Causal Agent of Kiwifruit Canker Disease.</title>
        <authorList>
            <person name="Rikkerink E.H.A."/>
            <person name="Fineran P.C."/>
        </authorList>
    </citation>
    <scope>NUCLEOTIDE SEQUENCE</scope>
    <source>
        <strain evidence="2">SkMP5</strain>
    </source>
</reference>
<feature type="chain" id="PRO_5005514837" evidence="1">
    <location>
        <begin position="22"/>
        <end position="444"/>
    </location>
</feature>
<dbReference type="EMBL" id="DF970161">
    <property type="protein sequence ID" value="GAP65473.1"/>
    <property type="molecule type" value="Genomic_DNA"/>
</dbReference>
<dbReference type="AlphaFoldDB" id="A0A0K8QKT6"/>
<sequence>MRMLRCAQAAMMAGMLAPALAAAAPWAAWEVPAGYREIAGGDHERIYVRADEDAKHPAERLEVRLAEAPAGQPLGDWFAALRKQREATCPQLQAQPGRSRLDAAPPTLLEMWHCPRDARSGKGEVAVLKAMRDGTRVWLASASRSYAPFEPGKTPLQKAELARWTAFEQSLTLCLDYASAPACMGDPAALGTAQAVAPAAAEAAALHRAEARGREIYLQDRLAWKAGDVLGKAGHLGKDTGVKGWIAMPGRREGGTVYFLGGSAQAPVPLWVVAFDASGKASVRAARADDLERDDLAARYRARQSALALQAKPCTPALGSAVLRPEDGQGWLVYTLAHGADADTVWIGGHTRFRMAPDAVTALDAEPLPAGCQHIARHDADGRAYRVLQLAQPQPPVPSETLIAQQLGAGLPFLVATPAGVWRIDDGRVQKLDVRARNRLPAAH</sequence>
<dbReference type="RefSeq" id="WP_062535273.1">
    <property type="nucleotide sequence ID" value="NZ_DF970161.1"/>
</dbReference>
<accession>A0A0K8QKT6</accession>
<evidence type="ECO:0000313" key="2">
    <source>
        <dbReference type="EMBL" id="GAP65473.1"/>
    </source>
</evidence>
<protein>
    <submittedName>
        <fullName evidence="2">Uncharacterized protein</fullName>
    </submittedName>
</protein>
<evidence type="ECO:0000256" key="1">
    <source>
        <dbReference type="SAM" id="SignalP"/>
    </source>
</evidence>
<proteinExistence type="predicted"/>